<dbReference type="Pfam" id="PF01368">
    <property type="entry name" value="DHH"/>
    <property type="match status" value="1"/>
</dbReference>
<dbReference type="AlphaFoldDB" id="A0A9D1JFS5"/>
<dbReference type="GO" id="GO:0003676">
    <property type="term" value="F:nucleic acid binding"/>
    <property type="evidence" value="ECO:0007669"/>
    <property type="project" value="InterPro"/>
</dbReference>
<evidence type="ECO:0000259" key="2">
    <source>
        <dbReference type="Pfam" id="PF02272"/>
    </source>
</evidence>
<reference evidence="3" key="2">
    <citation type="journal article" date="2021" name="PeerJ">
        <title>Extensive microbial diversity within the chicken gut microbiome revealed by metagenomics and culture.</title>
        <authorList>
            <person name="Gilroy R."/>
            <person name="Ravi A."/>
            <person name="Getino M."/>
            <person name="Pursley I."/>
            <person name="Horton D.L."/>
            <person name="Alikhan N.F."/>
            <person name="Baker D."/>
            <person name="Gharbi K."/>
            <person name="Hall N."/>
            <person name="Watson M."/>
            <person name="Adriaenssens E.M."/>
            <person name="Foster-Nyarko E."/>
            <person name="Jarju S."/>
            <person name="Secka A."/>
            <person name="Antonio M."/>
            <person name="Oren A."/>
            <person name="Chaudhuri R.R."/>
            <person name="La Ragione R."/>
            <person name="Hildebrand F."/>
            <person name="Pallen M.J."/>
        </authorList>
    </citation>
    <scope>NUCLEOTIDE SEQUENCE</scope>
    <source>
        <strain evidence="3">ChiSxjej1B13-7041</strain>
    </source>
</reference>
<dbReference type="PANTHER" id="PTHR47618">
    <property type="entry name" value="BIFUNCTIONAL OLIGORIBONUCLEASE AND PAP PHOSPHATASE NRNA"/>
    <property type="match status" value="1"/>
</dbReference>
<organism evidence="3 4">
    <name type="scientific">Candidatus Egerieimonas intestinavium</name>
    <dbReference type="NCBI Taxonomy" id="2840777"/>
    <lineage>
        <taxon>Bacteria</taxon>
        <taxon>Bacillati</taxon>
        <taxon>Bacillota</taxon>
        <taxon>Clostridia</taxon>
        <taxon>Lachnospirales</taxon>
        <taxon>Lachnospiraceae</taxon>
        <taxon>Lachnospiraceae incertae sedis</taxon>
        <taxon>Candidatus Egerieimonas</taxon>
    </lineage>
</organism>
<evidence type="ECO:0000313" key="3">
    <source>
        <dbReference type="EMBL" id="HIR93219.1"/>
    </source>
</evidence>
<proteinExistence type="predicted"/>
<evidence type="ECO:0000313" key="4">
    <source>
        <dbReference type="Proteomes" id="UP000886841"/>
    </source>
</evidence>
<dbReference type="InterPro" id="IPR003156">
    <property type="entry name" value="DHHA1_dom"/>
</dbReference>
<dbReference type="InterPro" id="IPR001667">
    <property type="entry name" value="DDH_dom"/>
</dbReference>
<dbReference type="Gene3D" id="3.90.1640.10">
    <property type="entry name" value="inorganic pyrophosphatase (n-terminal core)"/>
    <property type="match status" value="1"/>
</dbReference>
<dbReference type="InterPro" id="IPR038763">
    <property type="entry name" value="DHH_sf"/>
</dbReference>
<sequence>MNKLLEALKGVGTVAITGHVNPDGDCIGSCMGMYLYLRDNYPQLQVDVYLKDVREVFSYIQGMDQVKENFELGDKYDLLLLFDVSSKDRICVSQEIMNAAKHTVCVDHHVTNSGLGDDNVICPEASSTAEVLFGLLEEEKISKAAAEALYTGIIHDTGMFRHPGTSAETMRIAGVLMDKGIDFSRIVDESFYTRTYRQNQIMGRTILESIMLLDGRCIVGVVSQRVMEFYGVTPKDLDGIVDQLRITRGVEVAIFLYAVGTQQFKVSMRSNGEVNVSEIAQAFGGGGHVQAAGCTMQGSFYDVVNNLTGPIERQLREKKQ</sequence>
<dbReference type="Pfam" id="PF02272">
    <property type="entry name" value="DHHA1"/>
    <property type="match status" value="1"/>
</dbReference>
<dbReference type="SUPFAM" id="SSF64182">
    <property type="entry name" value="DHH phosphoesterases"/>
    <property type="match status" value="1"/>
</dbReference>
<reference evidence="3" key="1">
    <citation type="submission" date="2020-10" db="EMBL/GenBank/DDBJ databases">
        <authorList>
            <person name="Gilroy R."/>
        </authorList>
    </citation>
    <scope>NUCLEOTIDE SEQUENCE</scope>
    <source>
        <strain evidence="3">ChiSxjej1B13-7041</strain>
    </source>
</reference>
<dbReference type="EMBL" id="DVHU01000063">
    <property type="protein sequence ID" value="HIR93219.1"/>
    <property type="molecule type" value="Genomic_DNA"/>
</dbReference>
<dbReference type="Gene3D" id="3.10.310.30">
    <property type="match status" value="1"/>
</dbReference>
<dbReference type="PANTHER" id="PTHR47618:SF1">
    <property type="entry name" value="BIFUNCTIONAL OLIGORIBONUCLEASE AND PAP PHOSPHATASE NRNA"/>
    <property type="match status" value="1"/>
</dbReference>
<name>A0A9D1JFS5_9FIRM</name>
<evidence type="ECO:0000259" key="1">
    <source>
        <dbReference type="Pfam" id="PF01368"/>
    </source>
</evidence>
<gene>
    <name evidence="3" type="ORF">IAB98_07365</name>
</gene>
<feature type="domain" description="DDH" evidence="1">
    <location>
        <begin position="14"/>
        <end position="153"/>
    </location>
</feature>
<feature type="domain" description="DHHA1" evidence="2">
    <location>
        <begin position="229"/>
        <end position="298"/>
    </location>
</feature>
<accession>A0A9D1JFS5</accession>
<dbReference type="InterPro" id="IPR051319">
    <property type="entry name" value="Oligoribo/pAp-PDE_c-di-AMP_PDE"/>
</dbReference>
<protein>
    <submittedName>
        <fullName evidence="3">Bifunctional oligoribonuclease/PAP phosphatase NrnA</fullName>
    </submittedName>
</protein>
<dbReference type="Proteomes" id="UP000886841">
    <property type="component" value="Unassembled WGS sequence"/>
</dbReference>
<comment type="caution">
    <text evidence="3">The sequence shown here is derived from an EMBL/GenBank/DDBJ whole genome shotgun (WGS) entry which is preliminary data.</text>
</comment>